<proteinExistence type="predicted"/>
<feature type="region of interest" description="Disordered" evidence="1">
    <location>
        <begin position="112"/>
        <end position="175"/>
    </location>
</feature>
<name>A0A8H3IWG4_9LECA</name>
<comment type="caution">
    <text evidence="2">The sequence shown here is derived from an EMBL/GenBank/DDBJ whole genome shotgun (WGS) entry which is preliminary data.</text>
</comment>
<dbReference type="OrthoDB" id="5426186at2759"/>
<dbReference type="Proteomes" id="UP000664534">
    <property type="component" value="Unassembled WGS sequence"/>
</dbReference>
<evidence type="ECO:0000313" key="2">
    <source>
        <dbReference type="EMBL" id="CAF9936550.1"/>
    </source>
</evidence>
<dbReference type="AlphaFoldDB" id="A0A8H3IWG4"/>
<organism evidence="2 3">
    <name type="scientific">Imshaugia aleurites</name>
    <dbReference type="NCBI Taxonomy" id="172621"/>
    <lineage>
        <taxon>Eukaryota</taxon>
        <taxon>Fungi</taxon>
        <taxon>Dikarya</taxon>
        <taxon>Ascomycota</taxon>
        <taxon>Pezizomycotina</taxon>
        <taxon>Lecanoromycetes</taxon>
        <taxon>OSLEUM clade</taxon>
        <taxon>Lecanoromycetidae</taxon>
        <taxon>Lecanorales</taxon>
        <taxon>Lecanorineae</taxon>
        <taxon>Parmeliaceae</taxon>
        <taxon>Imshaugia</taxon>
    </lineage>
</organism>
<reference evidence="2" key="1">
    <citation type="submission" date="2021-03" db="EMBL/GenBank/DDBJ databases">
        <authorList>
            <person name="Tagirdzhanova G."/>
        </authorList>
    </citation>
    <scope>NUCLEOTIDE SEQUENCE</scope>
</reference>
<feature type="region of interest" description="Disordered" evidence="1">
    <location>
        <begin position="1"/>
        <end position="35"/>
    </location>
</feature>
<dbReference type="EMBL" id="CAJPDT010000092">
    <property type="protein sequence ID" value="CAF9936550.1"/>
    <property type="molecule type" value="Genomic_DNA"/>
</dbReference>
<evidence type="ECO:0000256" key="1">
    <source>
        <dbReference type="SAM" id="MobiDB-lite"/>
    </source>
</evidence>
<evidence type="ECO:0000313" key="3">
    <source>
        <dbReference type="Proteomes" id="UP000664534"/>
    </source>
</evidence>
<protein>
    <submittedName>
        <fullName evidence="2">Uncharacterized protein</fullName>
    </submittedName>
</protein>
<keyword evidence="3" id="KW-1185">Reference proteome</keyword>
<accession>A0A8H3IWG4</accession>
<sequence>MDSVQDHTISRRKKQKAAEKLQRAQFGTEPTPKNAAATIRNTCARRIHQLVRNPGRSGFSAKAAEQLTLYFSKKVPESEKPVLNEMDPTASMMVLQMVSEVTDRYGSLRHGKSGPAIEDSMMASGQGSGAGQEGEGSLRAGAEGVVEEDAMEALGKEELGEEDSERGGVVLAKDW</sequence>
<gene>
    <name evidence="2" type="ORF">IMSHALPRED_010795</name>
</gene>